<name>A0A3B0VFS8_9ZZZZ</name>
<dbReference type="EMBL" id="UOEU01000857">
    <property type="protein sequence ID" value="VAW41771.1"/>
    <property type="molecule type" value="Genomic_DNA"/>
</dbReference>
<dbReference type="AlphaFoldDB" id="A0A3B0VFS8"/>
<reference evidence="1" key="1">
    <citation type="submission" date="2018-06" db="EMBL/GenBank/DDBJ databases">
        <authorList>
            <person name="Zhirakovskaya E."/>
        </authorList>
    </citation>
    <scope>NUCLEOTIDE SEQUENCE</scope>
</reference>
<protein>
    <submittedName>
        <fullName evidence="1">Uncharacterized protein</fullName>
    </submittedName>
</protein>
<gene>
    <name evidence="1" type="ORF">MNBD_CHLOROFLEXI01-2602</name>
</gene>
<sequence>MKPMNQSILARPKRWLILATTLFLATILLAACAGGDQLLLAEFNRDGEAEIFLAGLGDDDSDWQSLAEDVESIRMFSGQ</sequence>
<organism evidence="1">
    <name type="scientific">hydrothermal vent metagenome</name>
    <dbReference type="NCBI Taxonomy" id="652676"/>
    <lineage>
        <taxon>unclassified sequences</taxon>
        <taxon>metagenomes</taxon>
        <taxon>ecological metagenomes</taxon>
    </lineage>
</organism>
<dbReference type="PROSITE" id="PS51257">
    <property type="entry name" value="PROKAR_LIPOPROTEIN"/>
    <property type="match status" value="1"/>
</dbReference>
<feature type="non-terminal residue" evidence="1">
    <location>
        <position position="79"/>
    </location>
</feature>
<evidence type="ECO:0000313" key="1">
    <source>
        <dbReference type="EMBL" id="VAW41771.1"/>
    </source>
</evidence>
<proteinExistence type="predicted"/>
<accession>A0A3B0VFS8</accession>